<dbReference type="GO" id="GO:0004252">
    <property type="term" value="F:serine-type endopeptidase activity"/>
    <property type="evidence" value="ECO:0007669"/>
    <property type="project" value="InterPro"/>
</dbReference>
<dbReference type="SUPFAM" id="SSF49785">
    <property type="entry name" value="Galactose-binding domain-like"/>
    <property type="match status" value="1"/>
</dbReference>
<dbReference type="RefSeq" id="XP_014146524.1">
    <property type="nucleotide sequence ID" value="XM_014291049.1"/>
</dbReference>
<gene>
    <name evidence="7" type="ORF">SARC_14818</name>
</gene>
<dbReference type="STRING" id="667725.A0A0L0F7C0"/>
<sequence length="351" mass="38093">MTLPHPINPSPHCLPFFSLVLQALRILPYTIPIFPFALPFLSTSSPIQSSPLCSGTSAAAPLGAGMLALVLEANNTLTWRDVQYLLVYTSVHINADHESWTVNGRDWPYSDRFGFGLMDAYAMVTTAQSWQGLRGRFVNATSPTITVNLPFGNGAIPLSTDTSRNNDTAQTDDDSQNTLEDTPEALEERHAHKAPKGVGNHGNHDQPRHMRGAEYTMPHTKGGKDTRSVFRRQSVGDRVVTNEAEGEVDTATQAANQTESINSTANEMGSSSGVANESVVWSVFFAPASEVVALESVTVTVNLDMDVRGTLEVFLQSPCGTISQLLTGRFKDKATTGLVNWTFSSVAYWGE</sequence>
<feature type="compositionally biased region" description="Basic and acidic residues" evidence="5">
    <location>
        <begin position="202"/>
        <end position="212"/>
    </location>
</feature>
<protein>
    <recommendedName>
        <fullName evidence="6">P/Homo B domain-containing protein</fullName>
    </recommendedName>
</protein>
<dbReference type="GO" id="GO:0000139">
    <property type="term" value="C:Golgi membrane"/>
    <property type="evidence" value="ECO:0007669"/>
    <property type="project" value="TreeGrafter"/>
</dbReference>
<feature type="region of interest" description="Disordered" evidence="5">
    <location>
        <begin position="156"/>
        <end position="226"/>
    </location>
</feature>
<dbReference type="Pfam" id="PF01483">
    <property type="entry name" value="P_proprotein"/>
    <property type="match status" value="1"/>
</dbReference>
<comment type="caution">
    <text evidence="4">Lacks conserved residue(s) required for the propagation of feature annotation.</text>
</comment>
<evidence type="ECO:0000256" key="1">
    <source>
        <dbReference type="ARBA" id="ARBA00022670"/>
    </source>
</evidence>
<keyword evidence="1" id="KW-0645">Protease</keyword>
<dbReference type="PROSITE" id="PS00138">
    <property type="entry name" value="SUBTILASE_SER"/>
    <property type="match status" value="1"/>
</dbReference>
<dbReference type="AlphaFoldDB" id="A0A0L0F7C0"/>
<accession>A0A0L0F7C0</accession>
<dbReference type="InterPro" id="IPR008979">
    <property type="entry name" value="Galactose-bd-like_sf"/>
</dbReference>
<dbReference type="InterPro" id="IPR002884">
    <property type="entry name" value="P_dom"/>
</dbReference>
<dbReference type="PROSITE" id="PS51829">
    <property type="entry name" value="P_HOMO_B"/>
    <property type="match status" value="1"/>
</dbReference>
<proteinExistence type="inferred from homology"/>
<dbReference type="PANTHER" id="PTHR42884">
    <property type="entry name" value="PROPROTEIN CONVERTASE SUBTILISIN/KEXIN-RELATED"/>
    <property type="match status" value="1"/>
</dbReference>
<dbReference type="Gene3D" id="2.60.120.260">
    <property type="entry name" value="Galactose-binding domain-like"/>
    <property type="match status" value="1"/>
</dbReference>
<dbReference type="OrthoDB" id="300641at2759"/>
<organism evidence="7 8">
    <name type="scientific">Sphaeroforma arctica JP610</name>
    <dbReference type="NCBI Taxonomy" id="667725"/>
    <lineage>
        <taxon>Eukaryota</taxon>
        <taxon>Ichthyosporea</taxon>
        <taxon>Ichthyophonida</taxon>
        <taxon>Sphaeroforma</taxon>
    </lineage>
</organism>
<evidence type="ECO:0000256" key="5">
    <source>
        <dbReference type="SAM" id="MobiDB-lite"/>
    </source>
</evidence>
<dbReference type="GO" id="GO:0005802">
    <property type="term" value="C:trans-Golgi network"/>
    <property type="evidence" value="ECO:0007669"/>
    <property type="project" value="TreeGrafter"/>
</dbReference>
<evidence type="ECO:0000259" key="6">
    <source>
        <dbReference type="PROSITE" id="PS51829"/>
    </source>
</evidence>
<dbReference type="PANTHER" id="PTHR42884:SF14">
    <property type="entry name" value="NEUROENDOCRINE CONVERTASE 1"/>
    <property type="match status" value="1"/>
</dbReference>
<keyword evidence="3" id="KW-0720">Serine protease</keyword>
<dbReference type="EMBL" id="KQ246738">
    <property type="protein sequence ID" value="KNC72622.1"/>
    <property type="molecule type" value="Genomic_DNA"/>
</dbReference>
<feature type="compositionally biased region" description="Polar residues" evidence="5">
    <location>
        <begin position="159"/>
        <end position="169"/>
    </location>
</feature>
<dbReference type="eggNOG" id="KOG3525">
    <property type="taxonomic scope" value="Eukaryota"/>
</dbReference>
<dbReference type="InterPro" id="IPR023828">
    <property type="entry name" value="Peptidase_S8_Ser-AS"/>
</dbReference>
<dbReference type="Gene3D" id="3.40.50.200">
    <property type="entry name" value="Peptidase S8/S53 domain"/>
    <property type="match status" value="1"/>
</dbReference>
<comment type="similarity">
    <text evidence="4">Belongs to the peptidase S8 family.</text>
</comment>
<name>A0A0L0F7C0_9EUKA</name>
<dbReference type="GeneID" id="25915322"/>
<dbReference type="Pfam" id="PF00082">
    <property type="entry name" value="Peptidase_S8"/>
    <property type="match status" value="1"/>
</dbReference>
<dbReference type="GO" id="GO:0016485">
    <property type="term" value="P:protein processing"/>
    <property type="evidence" value="ECO:0007669"/>
    <property type="project" value="TreeGrafter"/>
</dbReference>
<feature type="non-terminal residue" evidence="7">
    <location>
        <position position="351"/>
    </location>
</feature>
<dbReference type="PROSITE" id="PS51892">
    <property type="entry name" value="SUBTILASE"/>
    <property type="match status" value="1"/>
</dbReference>
<evidence type="ECO:0000256" key="4">
    <source>
        <dbReference type="PROSITE-ProRule" id="PRU01240"/>
    </source>
</evidence>
<evidence type="ECO:0000313" key="8">
    <source>
        <dbReference type="Proteomes" id="UP000054560"/>
    </source>
</evidence>
<keyword evidence="2" id="KW-0378">Hydrolase</keyword>
<keyword evidence="8" id="KW-1185">Reference proteome</keyword>
<dbReference type="InterPro" id="IPR000209">
    <property type="entry name" value="Peptidase_S8/S53_dom"/>
</dbReference>
<reference evidence="7 8" key="1">
    <citation type="submission" date="2011-02" db="EMBL/GenBank/DDBJ databases">
        <title>The Genome Sequence of Sphaeroforma arctica JP610.</title>
        <authorList>
            <consortium name="The Broad Institute Genome Sequencing Platform"/>
            <person name="Russ C."/>
            <person name="Cuomo C."/>
            <person name="Young S.K."/>
            <person name="Zeng Q."/>
            <person name="Gargeya S."/>
            <person name="Alvarado L."/>
            <person name="Berlin A."/>
            <person name="Chapman S.B."/>
            <person name="Chen Z."/>
            <person name="Freedman E."/>
            <person name="Gellesch M."/>
            <person name="Goldberg J."/>
            <person name="Griggs A."/>
            <person name="Gujja S."/>
            <person name="Heilman E."/>
            <person name="Heiman D."/>
            <person name="Howarth C."/>
            <person name="Mehta T."/>
            <person name="Neiman D."/>
            <person name="Pearson M."/>
            <person name="Roberts A."/>
            <person name="Saif S."/>
            <person name="Shea T."/>
            <person name="Shenoy N."/>
            <person name="Sisk P."/>
            <person name="Stolte C."/>
            <person name="Sykes S."/>
            <person name="White J."/>
            <person name="Yandava C."/>
            <person name="Burger G."/>
            <person name="Gray M.W."/>
            <person name="Holland P.W.H."/>
            <person name="King N."/>
            <person name="Lang F.B.F."/>
            <person name="Roger A.J."/>
            <person name="Ruiz-Trillo I."/>
            <person name="Haas B."/>
            <person name="Nusbaum C."/>
            <person name="Birren B."/>
        </authorList>
    </citation>
    <scope>NUCLEOTIDE SEQUENCE [LARGE SCALE GENOMIC DNA]</scope>
    <source>
        <strain evidence="7 8">JP610</strain>
    </source>
</reference>
<evidence type="ECO:0000256" key="3">
    <source>
        <dbReference type="ARBA" id="ARBA00022825"/>
    </source>
</evidence>
<evidence type="ECO:0000256" key="2">
    <source>
        <dbReference type="ARBA" id="ARBA00022801"/>
    </source>
</evidence>
<feature type="compositionally biased region" description="Acidic residues" evidence="5">
    <location>
        <begin position="170"/>
        <end position="185"/>
    </location>
</feature>
<evidence type="ECO:0000313" key="7">
    <source>
        <dbReference type="EMBL" id="KNC72622.1"/>
    </source>
</evidence>
<dbReference type="InterPro" id="IPR036852">
    <property type="entry name" value="Peptidase_S8/S53_dom_sf"/>
</dbReference>
<dbReference type="SUPFAM" id="SSF52743">
    <property type="entry name" value="Subtilisin-like"/>
    <property type="match status" value="1"/>
</dbReference>
<dbReference type="Proteomes" id="UP000054560">
    <property type="component" value="Unassembled WGS sequence"/>
</dbReference>
<feature type="domain" description="P/Homo B" evidence="6">
    <location>
        <begin position="250"/>
        <end position="351"/>
    </location>
</feature>